<evidence type="ECO:0000313" key="1">
    <source>
        <dbReference type="EMBL" id="KAF6349521.1"/>
    </source>
</evidence>
<gene>
    <name evidence="1" type="ORF">mMyoMyo1_014030</name>
</gene>
<dbReference type="Proteomes" id="UP000527355">
    <property type="component" value="Unassembled WGS sequence"/>
</dbReference>
<comment type="caution">
    <text evidence="1">The sequence shown here is derived from an EMBL/GenBank/DDBJ whole genome shotgun (WGS) entry which is preliminary data.</text>
</comment>
<reference evidence="1 2" key="1">
    <citation type="journal article" date="2020" name="Nature">
        <title>Six reference-quality genomes reveal evolution of bat adaptations.</title>
        <authorList>
            <person name="Jebb D."/>
            <person name="Huang Z."/>
            <person name="Pippel M."/>
            <person name="Hughes G.M."/>
            <person name="Lavrichenko K."/>
            <person name="Devanna P."/>
            <person name="Winkler S."/>
            <person name="Jermiin L.S."/>
            <person name="Skirmuntt E.C."/>
            <person name="Katzourakis A."/>
            <person name="Burkitt-Gray L."/>
            <person name="Ray D.A."/>
            <person name="Sullivan K.A.M."/>
            <person name="Roscito J.G."/>
            <person name="Kirilenko B.M."/>
            <person name="Davalos L.M."/>
            <person name="Corthals A.P."/>
            <person name="Power M.L."/>
            <person name="Jones G."/>
            <person name="Ransome R.D."/>
            <person name="Dechmann D.K.N."/>
            <person name="Locatelli A.G."/>
            <person name="Puechmaille S.J."/>
            <person name="Fedrigo O."/>
            <person name="Jarvis E.D."/>
            <person name="Hiller M."/>
            <person name="Vernes S.C."/>
            <person name="Myers E.W."/>
            <person name="Teeling E.C."/>
        </authorList>
    </citation>
    <scope>NUCLEOTIDE SEQUENCE [LARGE SCALE GENOMIC DNA]</scope>
    <source>
        <strain evidence="1">MMyoMyo1</strain>
        <tissue evidence="1">Flight muscle</tissue>
    </source>
</reference>
<organism evidence="1 2">
    <name type="scientific">Myotis myotis</name>
    <name type="common">Greater mouse-eared bat</name>
    <name type="synonym">Vespertilio myotis</name>
    <dbReference type="NCBI Taxonomy" id="51298"/>
    <lineage>
        <taxon>Eukaryota</taxon>
        <taxon>Metazoa</taxon>
        <taxon>Chordata</taxon>
        <taxon>Craniata</taxon>
        <taxon>Vertebrata</taxon>
        <taxon>Euteleostomi</taxon>
        <taxon>Mammalia</taxon>
        <taxon>Eutheria</taxon>
        <taxon>Laurasiatheria</taxon>
        <taxon>Chiroptera</taxon>
        <taxon>Yangochiroptera</taxon>
        <taxon>Vespertilionidae</taxon>
        <taxon>Myotis</taxon>
    </lineage>
</organism>
<keyword evidence="2" id="KW-1185">Reference proteome</keyword>
<sequence length="52" mass="6225">MPGTTPSPCGRTWPRWAWLWTPTRRCPSVRERSRPWRWTWTRDGSSYGSPMC</sequence>
<dbReference type="AlphaFoldDB" id="A0A7J7XIH9"/>
<accession>A0A7J7XIH9</accession>
<protein>
    <submittedName>
        <fullName evidence="1">NOP16 nucleolar protein</fullName>
    </submittedName>
</protein>
<name>A0A7J7XIH9_MYOMY</name>
<proteinExistence type="predicted"/>
<dbReference type="EMBL" id="JABWUV010000006">
    <property type="protein sequence ID" value="KAF6349521.1"/>
    <property type="molecule type" value="Genomic_DNA"/>
</dbReference>
<evidence type="ECO:0000313" key="2">
    <source>
        <dbReference type="Proteomes" id="UP000527355"/>
    </source>
</evidence>